<dbReference type="AlphaFoldDB" id="Q12Q26"/>
<organism evidence="3 4">
    <name type="scientific">Shewanella denitrificans (strain OS217 / ATCC BAA-1090 / DSM 15013)</name>
    <dbReference type="NCBI Taxonomy" id="318161"/>
    <lineage>
        <taxon>Bacteria</taxon>
        <taxon>Pseudomonadati</taxon>
        <taxon>Pseudomonadota</taxon>
        <taxon>Gammaproteobacteria</taxon>
        <taxon>Alteromonadales</taxon>
        <taxon>Shewanellaceae</taxon>
        <taxon>Shewanella</taxon>
    </lineage>
</organism>
<gene>
    <name evidence="3" type="ordered locus">Sden_1164</name>
</gene>
<dbReference type="eggNOG" id="COG1213">
    <property type="taxonomic scope" value="Bacteria"/>
</dbReference>
<reference evidence="3 4" key="1">
    <citation type="submission" date="2006-03" db="EMBL/GenBank/DDBJ databases">
        <title>Complete sequence of Shewanella denitrificans OS217.</title>
        <authorList>
            <consortium name="US DOE Joint Genome Institute"/>
            <person name="Copeland A."/>
            <person name="Lucas S."/>
            <person name="Lapidus A."/>
            <person name="Barry K."/>
            <person name="Detter J.C."/>
            <person name="Glavina del Rio T."/>
            <person name="Hammon N."/>
            <person name="Israni S."/>
            <person name="Dalin E."/>
            <person name="Tice H."/>
            <person name="Pitluck S."/>
            <person name="Brettin T."/>
            <person name="Bruce D."/>
            <person name="Han C."/>
            <person name="Tapia R."/>
            <person name="Gilna P."/>
            <person name="Kiss H."/>
            <person name="Schmutz J."/>
            <person name="Larimer F."/>
            <person name="Land M."/>
            <person name="Hauser L."/>
            <person name="Kyrpides N."/>
            <person name="Lykidis A."/>
            <person name="Richardson P."/>
        </authorList>
    </citation>
    <scope>NUCLEOTIDE SEQUENCE [LARGE SCALE GENOMIC DNA]</scope>
    <source>
        <strain evidence="4">OS217 / ATCC BAA-1090 / DSM 15013</strain>
    </source>
</reference>
<dbReference type="STRING" id="318161.Sden_1164"/>
<dbReference type="EMBL" id="CP000302">
    <property type="protein sequence ID" value="ABE54450.1"/>
    <property type="molecule type" value="Genomic_DNA"/>
</dbReference>
<name>Q12Q26_SHEDO</name>
<evidence type="ECO:0000313" key="4">
    <source>
        <dbReference type="Proteomes" id="UP000001982"/>
    </source>
</evidence>
<dbReference type="OrthoDB" id="9803871at2"/>
<dbReference type="NCBIfam" id="NF038362">
    <property type="entry name" value="Sden_1164_fam"/>
    <property type="match status" value="1"/>
</dbReference>
<protein>
    <submittedName>
        <fullName evidence="3">Sugar nucleotidyltransferases-like protein</fullName>
    </submittedName>
</protein>
<dbReference type="Pfam" id="PF12804">
    <property type="entry name" value="NTP_transf_3"/>
    <property type="match status" value="1"/>
</dbReference>
<dbReference type="RefSeq" id="WP_011495611.1">
    <property type="nucleotide sequence ID" value="NC_007954.1"/>
</dbReference>
<keyword evidence="1" id="KW-0460">Magnesium</keyword>
<evidence type="ECO:0000313" key="3">
    <source>
        <dbReference type="EMBL" id="ABE54450.1"/>
    </source>
</evidence>
<accession>Q12Q26</accession>
<proteinExistence type="predicted"/>
<sequence>MQNYDNSNDNSQSKRGELSVRNSDTIAIILLAGIGRRMQHELPKSLIPFEINGEEVTFIERLLHVLGKAGVSHFILVVNSHNFAYFKHLESSYISLVVNQSDVSSTGSSLSLNYGLDKLRASVSKEMPHLLIMDGDIIFEQRLANFVVDFNAGSALFVTPNISEDEEEVRVYLQNQQPKLIGKGITSEISKNLYLAGESLGIIKLCPDDLPLLHSLTTWLCGSPSNPKAFGYARQKSEHEEIWQYFFNLERLIVVSVAKDLVFSECDSLEDREHINEVVLPKILVNDKRIFAHS</sequence>
<feature type="domain" description="MobA-like NTP transferase" evidence="2">
    <location>
        <begin position="27"/>
        <end position="160"/>
    </location>
</feature>
<evidence type="ECO:0000256" key="1">
    <source>
        <dbReference type="ARBA" id="ARBA00022842"/>
    </source>
</evidence>
<dbReference type="Gene3D" id="3.90.550.10">
    <property type="entry name" value="Spore Coat Polysaccharide Biosynthesis Protein SpsA, Chain A"/>
    <property type="match status" value="1"/>
</dbReference>
<keyword evidence="4" id="KW-1185">Reference proteome</keyword>
<dbReference type="InterPro" id="IPR025877">
    <property type="entry name" value="MobA-like_NTP_Trfase"/>
</dbReference>
<dbReference type="HOGENOM" id="CLU_946269_0_0_6"/>
<keyword evidence="3" id="KW-0808">Transferase</keyword>
<dbReference type="SUPFAM" id="SSF53448">
    <property type="entry name" value="Nucleotide-diphospho-sugar transferases"/>
    <property type="match status" value="1"/>
</dbReference>
<dbReference type="KEGG" id="sdn:Sden_1164"/>
<dbReference type="Proteomes" id="UP000001982">
    <property type="component" value="Chromosome"/>
</dbReference>
<dbReference type="GO" id="GO:0016779">
    <property type="term" value="F:nucleotidyltransferase activity"/>
    <property type="evidence" value="ECO:0007669"/>
    <property type="project" value="UniProtKB-ARBA"/>
</dbReference>
<dbReference type="InterPro" id="IPR029044">
    <property type="entry name" value="Nucleotide-diphossugar_trans"/>
</dbReference>
<evidence type="ECO:0000259" key="2">
    <source>
        <dbReference type="Pfam" id="PF12804"/>
    </source>
</evidence>